<dbReference type="Proteomes" id="UP000284277">
    <property type="component" value="Unassembled WGS sequence"/>
</dbReference>
<comment type="caution">
    <text evidence="2">The sequence shown here is derived from an EMBL/GenBank/DDBJ whole genome shotgun (WGS) entry which is preliminary data.</text>
</comment>
<dbReference type="OrthoDB" id="2630463at2"/>
<proteinExistence type="predicted"/>
<evidence type="ECO:0000313" key="3">
    <source>
        <dbReference type="Proteomes" id="UP000284277"/>
    </source>
</evidence>
<reference evidence="2 3" key="1">
    <citation type="submission" date="2016-08" db="EMBL/GenBank/DDBJ databases">
        <title>A new outlook on sporulation: Clostridium algidixylanolyticum.</title>
        <authorList>
            <person name="Poppleton D.I."/>
            <person name="Gribaldo S."/>
        </authorList>
    </citation>
    <scope>NUCLEOTIDE SEQUENCE [LARGE SCALE GENOMIC DNA]</scope>
    <source>
        <strain evidence="2 3">SPL73</strain>
    </source>
</reference>
<name>A0A419SYG1_9FIRM</name>
<dbReference type="AlphaFoldDB" id="A0A419SYG1"/>
<keyword evidence="3" id="KW-1185">Reference proteome</keyword>
<gene>
    <name evidence="2" type="ORF">BET01_06455</name>
</gene>
<protein>
    <recommendedName>
        <fullName evidence="1">Peptidase C39-like domain-containing protein</fullName>
    </recommendedName>
</protein>
<evidence type="ECO:0000259" key="1">
    <source>
        <dbReference type="Pfam" id="PF13529"/>
    </source>
</evidence>
<sequence>MNNEMYLIEKKGCDTVERNSGIYSHMDCFLMTMELVYTSMNLDFKTMFVNSWRFDYNPDNKDLAVYSYEEYMKMISSEYLEVSRKKIPKKDVTVENLKRYIDKYQTVVMTIDCQCCPWHRGYHVASIWHACALTGYTEEGIWCTDPFIKGYETFLVPENVFEYGDFYYYTSTTDPQNMDMNGLMKYIISKEDSIMEGIKMVQVFDEDIRKTKNGSDLFDIPEDIYLCTITNGLKAISDYRYQLAFLLEGLYNKLTKEDEKRKEIYTLLYHVSDMWLKVQHMIVRLFYEPRRLEKTKEKISSHIISIIEIEKKILSEMKECVNEYISYEK</sequence>
<dbReference type="InterPro" id="IPR039564">
    <property type="entry name" value="Peptidase_C39-like"/>
</dbReference>
<accession>A0A419SYG1</accession>
<dbReference type="RefSeq" id="WP_120197754.1">
    <property type="nucleotide sequence ID" value="NZ_MCIA01000031.1"/>
</dbReference>
<organism evidence="2 3">
    <name type="scientific">Lacrimispora algidixylanolytica</name>
    <dbReference type="NCBI Taxonomy" id="94868"/>
    <lineage>
        <taxon>Bacteria</taxon>
        <taxon>Bacillati</taxon>
        <taxon>Bacillota</taxon>
        <taxon>Clostridia</taxon>
        <taxon>Lachnospirales</taxon>
        <taxon>Lachnospiraceae</taxon>
        <taxon>Lacrimispora</taxon>
    </lineage>
</organism>
<dbReference type="Pfam" id="PF13529">
    <property type="entry name" value="Peptidase_C39_2"/>
    <property type="match status" value="1"/>
</dbReference>
<dbReference type="Gene3D" id="3.90.70.10">
    <property type="entry name" value="Cysteine proteinases"/>
    <property type="match status" value="1"/>
</dbReference>
<dbReference type="EMBL" id="MCIA01000031">
    <property type="protein sequence ID" value="RKD30231.1"/>
    <property type="molecule type" value="Genomic_DNA"/>
</dbReference>
<feature type="domain" description="Peptidase C39-like" evidence="1">
    <location>
        <begin position="36"/>
        <end position="146"/>
    </location>
</feature>
<evidence type="ECO:0000313" key="2">
    <source>
        <dbReference type="EMBL" id="RKD30231.1"/>
    </source>
</evidence>